<dbReference type="SFLD" id="SFLDG01168">
    <property type="entry name" value="Ferric_reductase_subgroup_(FRE"/>
    <property type="match status" value="1"/>
</dbReference>
<dbReference type="SFLD" id="SFLDS00052">
    <property type="entry name" value="Ferric_Reductase_Domain"/>
    <property type="match status" value="1"/>
</dbReference>
<dbReference type="InterPro" id="IPR039261">
    <property type="entry name" value="FNR_nucleotide-bd"/>
</dbReference>
<dbReference type="OrthoDB" id="10006946at2759"/>
<feature type="transmembrane region" description="Helical" evidence="12">
    <location>
        <begin position="151"/>
        <end position="169"/>
    </location>
</feature>
<feature type="region of interest" description="Disordered" evidence="11">
    <location>
        <begin position="416"/>
        <end position="455"/>
    </location>
</feature>
<dbReference type="PANTHER" id="PTHR32361">
    <property type="entry name" value="FERRIC/CUPRIC REDUCTASE TRANSMEMBRANE COMPONENT"/>
    <property type="match status" value="1"/>
</dbReference>
<feature type="transmembrane region" description="Helical" evidence="12">
    <location>
        <begin position="117"/>
        <end position="136"/>
    </location>
</feature>
<dbReference type="Proteomes" id="UP000754883">
    <property type="component" value="Unassembled WGS sequence"/>
</dbReference>
<dbReference type="InterPro" id="IPR013121">
    <property type="entry name" value="Fe_red_NAD-bd_6"/>
</dbReference>
<evidence type="ECO:0000256" key="12">
    <source>
        <dbReference type="SAM" id="Phobius"/>
    </source>
</evidence>
<reference evidence="15" key="1">
    <citation type="submission" date="2019-06" db="EMBL/GenBank/DDBJ databases">
        <authorList>
            <person name="Broberg M."/>
        </authorList>
    </citation>
    <scope>NUCLEOTIDE SEQUENCE [LARGE SCALE GENOMIC DNA]</scope>
</reference>
<keyword evidence="8" id="KW-0406">Ion transport</keyword>
<evidence type="ECO:0000256" key="7">
    <source>
        <dbReference type="ARBA" id="ARBA00023002"/>
    </source>
</evidence>
<dbReference type="EMBL" id="CABFNO020001323">
    <property type="protein sequence ID" value="CAG9981038.1"/>
    <property type="molecule type" value="Genomic_DNA"/>
</dbReference>
<evidence type="ECO:0000256" key="2">
    <source>
        <dbReference type="ARBA" id="ARBA00006278"/>
    </source>
</evidence>
<dbReference type="GO" id="GO:0006879">
    <property type="term" value="P:intracellular iron ion homeostasis"/>
    <property type="evidence" value="ECO:0007669"/>
    <property type="project" value="TreeGrafter"/>
</dbReference>
<evidence type="ECO:0000313" key="14">
    <source>
        <dbReference type="EMBL" id="CAG9981038.1"/>
    </source>
</evidence>
<evidence type="ECO:0000256" key="9">
    <source>
        <dbReference type="ARBA" id="ARBA00023136"/>
    </source>
</evidence>
<evidence type="ECO:0000256" key="11">
    <source>
        <dbReference type="SAM" id="MobiDB-lite"/>
    </source>
</evidence>
<keyword evidence="15" id="KW-1185">Reference proteome</keyword>
<comment type="caution">
    <text evidence="14">The sequence shown here is derived from an EMBL/GenBank/DDBJ whole genome shotgun (WGS) entry which is preliminary data.</text>
</comment>
<keyword evidence="5" id="KW-0249">Electron transport</keyword>
<name>A0A9N9U3C6_9HYPO</name>
<evidence type="ECO:0000256" key="10">
    <source>
        <dbReference type="ARBA" id="ARBA00023180"/>
    </source>
</evidence>
<feature type="transmembrane region" description="Helical" evidence="12">
    <location>
        <begin position="79"/>
        <end position="96"/>
    </location>
</feature>
<keyword evidence="6 12" id="KW-1133">Transmembrane helix</keyword>
<dbReference type="Pfam" id="PF08030">
    <property type="entry name" value="NAD_binding_6"/>
    <property type="match status" value="1"/>
</dbReference>
<dbReference type="InterPro" id="IPR013130">
    <property type="entry name" value="Fe3_Rdtase_TM_dom"/>
</dbReference>
<sequence length="533" mass="59408">MLEKRAKGAKTPDERQLMNEWNIKVYADSRNVKAFLLRPFPNFPSVGHAIVIFLYCAINLIFCFVNLEFNKPSNFAARFGWMSMGNIALAVFFGLKNTPLALLSPFSYDGLNLLHRIVGYTAVAQMVFHGICYMKWEDMHQAWSKFLEPENWEGIAAGFAMLVLMMGFLRRFGYEVFYISHIIGCILTLVFVGLHRPYWVEKICIASLFAACIWIIDRLIRAWRLMFNFVDNRATLHALPNGGVKLISTKQLAWAAPGSHCFVWIPSVRPFETHPFTIVSNTTSGLELIMKSHSGFTKAAYQYAVSRPGASIRVSFDGPYGSFPDLTCYDRIVLIAGGSGATFTMGLACTVLESLGPDSTQFIDFIWAVKTKENLAWFSEQLEKLRSHASHVSLSLHITTDNVQMSSDENLSSIFSASPHDTPTPETPEITEKHVSESGSPLETDEMPAEKETQGNMNSVNTAEVNNRHGLKYEKLRAEAMIHESIQTAGSDSRILIASCGPKSLMAAVSAAATRHMTPEGPSIDVHCESFGW</sequence>
<keyword evidence="7" id="KW-0560">Oxidoreductase</keyword>
<accession>A0A9N9U3C6</accession>
<evidence type="ECO:0000256" key="3">
    <source>
        <dbReference type="ARBA" id="ARBA00022448"/>
    </source>
</evidence>
<comment type="similarity">
    <text evidence="2">Belongs to the ferric reductase (FRE) family.</text>
</comment>
<organism evidence="14 15">
    <name type="scientific">Clonostachys byssicola</name>
    <dbReference type="NCBI Taxonomy" id="160290"/>
    <lineage>
        <taxon>Eukaryota</taxon>
        <taxon>Fungi</taxon>
        <taxon>Dikarya</taxon>
        <taxon>Ascomycota</taxon>
        <taxon>Pezizomycotina</taxon>
        <taxon>Sordariomycetes</taxon>
        <taxon>Hypocreomycetidae</taxon>
        <taxon>Hypocreales</taxon>
        <taxon>Bionectriaceae</taxon>
        <taxon>Clonostachys</taxon>
    </lineage>
</organism>
<evidence type="ECO:0000259" key="13">
    <source>
        <dbReference type="PROSITE" id="PS51384"/>
    </source>
</evidence>
<dbReference type="Pfam" id="PF08022">
    <property type="entry name" value="FAD_binding_8"/>
    <property type="match status" value="1"/>
</dbReference>
<dbReference type="CDD" id="cd06186">
    <property type="entry name" value="NOX_Duox_like_FAD_NADP"/>
    <property type="match status" value="1"/>
</dbReference>
<keyword evidence="3" id="KW-0813">Transport</keyword>
<evidence type="ECO:0000256" key="5">
    <source>
        <dbReference type="ARBA" id="ARBA00022982"/>
    </source>
</evidence>
<keyword evidence="10" id="KW-0325">Glycoprotein</keyword>
<dbReference type="AlphaFoldDB" id="A0A9N9U3C6"/>
<feature type="transmembrane region" description="Helical" evidence="12">
    <location>
        <begin position="46"/>
        <end position="67"/>
    </location>
</feature>
<evidence type="ECO:0000256" key="1">
    <source>
        <dbReference type="ARBA" id="ARBA00004141"/>
    </source>
</evidence>
<proteinExistence type="inferred from homology"/>
<protein>
    <recommendedName>
        <fullName evidence="13">FAD-binding FR-type domain-containing protein</fullName>
    </recommendedName>
</protein>
<reference evidence="14 15" key="2">
    <citation type="submission" date="2021-10" db="EMBL/GenBank/DDBJ databases">
        <authorList>
            <person name="Piombo E."/>
        </authorList>
    </citation>
    <scope>NUCLEOTIDE SEQUENCE [LARGE SCALE GENOMIC DNA]</scope>
</reference>
<dbReference type="InterPro" id="IPR017927">
    <property type="entry name" value="FAD-bd_FR_type"/>
</dbReference>
<evidence type="ECO:0000256" key="6">
    <source>
        <dbReference type="ARBA" id="ARBA00022989"/>
    </source>
</evidence>
<dbReference type="InterPro" id="IPR051410">
    <property type="entry name" value="Ferric/Cupric_Reductase"/>
</dbReference>
<dbReference type="SUPFAM" id="SSF52343">
    <property type="entry name" value="Ferredoxin reductase-like, C-terminal NADP-linked domain"/>
    <property type="match status" value="1"/>
</dbReference>
<evidence type="ECO:0000313" key="15">
    <source>
        <dbReference type="Proteomes" id="UP000754883"/>
    </source>
</evidence>
<dbReference type="GO" id="GO:0006826">
    <property type="term" value="P:iron ion transport"/>
    <property type="evidence" value="ECO:0007669"/>
    <property type="project" value="TreeGrafter"/>
</dbReference>
<feature type="domain" description="FAD-binding FR-type" evidence="13">
    <location>
        <begin position="212"/>
        <end position="326"/>
    </location>
</feature>
<dbReference type="PANTHER" id="PTHR32361:SF9">
    <property type="entry name" value="FERRIC REDUCTASE TRANSMEMBRANE COMPONENT 3-RELATED"/>
    <property type="match status" value="1"/>
</dbReference>
<dbReference type="GO" id="GO:0000293">
    <property type="term" value="F:ferric-chelate reductase activity"/>
    <property type="evidence" value="ECO:0007669"/>
    <property type="project" value="UniProtKB-ARBA"/>
</dbReference>
<keyword evidence="9 12" id="KW-0472">Membrane</keyword>
<dbReference type="Pfam" id="PF01794">
    <property type="entry name" value="Ferric_reduct"/>
    <property type="match status" value="1"/>
</dbReference>
<evidence type="ECO:0000256" key="8">
    <source>
        <dbReference type="ARBA" id="ARBA00023065"/>
    </source>
</evidence>
<dbReference type="PROSITE" id="PS51384">
    <property type="entry name" value="FAD_FR"/>
    <property type="match status" value="1"/>
</dbReference>
<comment type="subcellular location">
    <subcellularLocation>
        <location evidence="1">Membrane</location>
        <topology evidence="1">Multi-pass membrane protein</topology>
    </subcellularLocation>
</comment>
<feature type="transmembrane region" description="Helical" evidence="12">
    <location>
        <begin position="176"/>
        <end position="193"/>
    </location>
</feature>
<gene>
    <name evidence="14" type="ORF">CBYS24578_00008046</name>
</gene>
<dbReference type="InterPro" id="IPR013112">
    <property type="entry name" value="FAD-bd_8"/>
</dbReference>
<dbReference type="Gene3D" id="3.40.50.80">
    <property type="entry name" value="Nucleotide-binding domain of ferredoxin-NADP reductase (FNR) module"/>
    <property type="match status" value="1"/>
</dbReference>
<evidence type="ECO:0000256" key="4">
    <source>
        <dbReference type="ARBA" id="ARBA00022692"/>
    </source>
</evidence>
<dbReference type="GO" id="GO:0015677">
    <property type="term" value="P:copper ion import"/>
    <property type="evidence" value="ECO:0007669"/>
    <property type="project" value="TreeGrafter"/>
</dbReference>
<dbReference type="GO" id="GO:0005886">
    <property type="term" value="C:plasma membrane"/>
    <property type="evidence" value="ECO:0007669"/>
    <property type="project" value="TreeGrafter"/>
</dbReference>
<keyword evidence="4 12" id="KW-0812">Transmembrane</keyword>
<feature type="transmembrane region" description="Helical" evidence="12">
    <location>
        <begin position="199"/>
        <end position="216"/>
    </location>
</feature>